<dbReference type="AlphaFoldDB" id="E6PWN0"/>
<dbReference type="EMBL" id="CABN01000003">
    <property type="protein sequence ID" value="CBH99338.1"/>
    <property type="molecule type" value="Genomic_DNA"/>
</dbReference>
<protein>
    <submittedName>
        <fullName evidence="1">Uncharacterized protein</fullName>
    </submittedName>
</protein>
<gene>
    <name evidence="1" type="ORF">CARN3_0248</name>
</gene>
<proteinExistence type="predicted"/>
<comment type="caution">
    <text evidence="1">The sequence shown here is derived from an EMBL/GenBank/DDBJ whole genome shotgun (WGS) entry which is preliminary data.</text>
</comment>
<name>E6PWN0_9ZZZZ</name>
<reference evidence="1" key="1">
    <citation type="submission" date="2009-10" db="EMBL/GenBank/DDBJ databases">
        <title>Diversity of trophic interactions inside an arsenic-rich microbial ecosystem.</title>
        <authorList>
            <person name="Bertin P.N."/>
            <person name="Heinrich-Salmeron A."/>
            <person name="Pelletier E."/>
            <person name="Goulhen-Chollet F."/>
            <person name="Arsene-Ploetze F."/>
            <person name="Gallien S."/>
            <person name="Calteau A."/>
            <person name="Vallenet D."/>
            <person name="Casiot C."/>
            <person name="Chane-Woon-Ming B."/>
            <person name="Giloteaux L."/>
            <person name="Barakat M."/>
            <person name="Bonnefoy V."/>
            <person name="Bruneel O."/>
            <person name="Chandler M."/>
            <person name="Cleiss J."/>
            <person name="Duran R."/>
            <person name="Elbaz-Poulichet F."/>
            <person name="Fonknechten N."/>
            <person name="Lauga B."/>
            <person name="Mornico D."/>
            <person name="Ortet P."/>
            <person name="Schaeffer C."/>
            <person name="Siguier P."/>
            <person name="Alexander Thil Smith A."/>
            <person name="Van Dorsselaer A."/>
            <person name="Weissenbach J."/>
            <person name="Medigue C."/>
            <person name="Le Paslier D."/>
        </authorList>
    </citation>
    <scope>NUCLEOTIDE SEQUENCE</scope>
</reference>
<organism evidence="1">
    <name type="scientific">mine drainage metagenome</name>
    <dbReference type="NCBI Taxonomy" id="410659"/>
    <lineage>
        <taxon>unclassified sequences</taxon>
        <taxon>metagenomes</taxon>
        <taxon>ecological metagenomes</taxon>
    </lineage>
</organism>
<accession>E6PWN0</accession>
<sequence length="93" mass="10152">MADWVVIARKRREVFSGEYALSGGTTEGEAMDGACVVIAKLALWWLGDGYVRLLPLPIHAAQNAAWMGHTEWWLGWEGKDAGLVTRPPASVGE</sequence>
<evidence type="ECO:0000313" key="1">
    <source>
        <dbReference type="EMBL" id="CBH99338.1"/>
    </source>
</evidence>